<evidence type="ECO:0000256" key="1">
    <source>
        <dbReference type="SAM" id="MobiDB-lite"/>
    </source>
</evidence>
<keyword evidence="3" id="KW-1185">Reference proteome</keyword>
<proteinExistence type="predicted"/>
<dbReference type="STRING" id="857340.A0A086SZT7"/>
<dbReference type="EMBL" id="JPKY01000089">
    <property type="protein sequence ID" value="KFH42619.1"/>
    <property type="molecule type" value="Genomic_DNA"/>
</dbReference>
<organism evidence="2 3">
    <name type="scientific">Hapsidospora chrysogenum (strain ATCC 11550 / CBS 779.69 / DSM 880 / IAM 14645 / JCM 23072 / IMI 49137)</name>
    <name type="common">Acremonium chrysogenum</name>
    <dbReference type="NCBI Taxonomy" id="857340"/>
    <lineage>
        <taxon>Eukaryota</taxon>
        <taxon>Fungi</taxon>
        <taxon>Dikarya</taxon>
        <taxon>Ascomycota</taxon>
        <taxon>Pezizomycotina</taxon>
        <taxon>Sordariomycetes</taxon>
        <taxon>Hypocreomycetidae</taxon>
        <taxon>Hypocreales</taxon>
        <taxon>Bionectriaceae</taxon>
        <taxon>Hapsidospora</taxon>
    </lineage>
</organism>
<accession>A0A086SZT7</accession>
<feature type="compositionally biased region" description="Basic and acidic residues" evidence="1">
    <location>
        <begin position="173"/>
        <end position="182"/>
    </location>
</feature>
<name>A0A086SZT7_HAPC1</name>
<dbReference type="AlphaFoldDB" id="A0A086SZT7"/>
<reference evidence="3" key="1">
    <citation type="journal article" date="2014" name="Genome Announc.">
        <title>Genome sequence and annotation of Acremonium chrysogenum, producer of the beta-lactam antibiotic cephalosporin C.</title>
        <authorList>
            <person name="Terfehr D."/>
            <person name="Dahlmann T.A."/>
            <person name="Specht T."/>
            <person name="Zadra I."/>
            <person name="Kuernsteiner H."/>
            <person name="Kueck U."/>
        </authorList>
    </citation>
    <scope>NUCLEOTIDE SEQUENCE [LARGE SCALE GENOMIC DNA]</scope>
    <source>
        <strain evidence="3">ATCC 11550 / CBS 779.69 / DSM 880 / IAM 14645 / JCM 23072 / IMI 49137</strain>
    </source>
</reference>
<dbReference type="OrthoDB" id="5150140at2759"/>
<feature type="region of interest" description="Disordered" evidence="1">
    <location>
        <begin position="156"/>
        <end position="182"/>
    </location>
</feature>
<evidence type="ECO:0000313" key="2">
    <source>
        <dbReference type="EMBL" id="KFH42619.1"/>
    </source>
</evidence>
<protein>
    <submittedName>
        <fullName evidence="2">Uncharacterized protein</fullName>
    </submittedName>
</protein>
<sequence>MWNPMFPQPAGPELAKLAYKAIYGQDVRPSVENDLVVRDEYLGWVHHKNEIDYYGVTFDHLVPADEYFPEVLQINILEMEADDGEFANGSLPFTVDPAEYVGKKVLAVPRCCQKRKGTTDRKNVNGSVAERELEQQGFDREAVHRLLTAWGVCSTKPPEKTRYDTVPWPPTGKTKDSEGEGE</sequence>
<dbReference type="HOGENOM" id="CLU_091789_2_0_1"/>
<dbReference type="Proteomes" id="UP000029964">
    <property type="component" value="Unassembled WGS sequence"/>
</dbReference>
<comment type="caution">
    <text evidence="2">The sequence shown here is derived from an EMBL/GenBank/DDBJ whole genome shotgun (WGS) entry which is preliminary data.</text>
</comment>
<gene>
    <name evidence="2" type="ORF">ACRE_066320</name>
</gene>
<evidence type="ECO:0000313" key="3">
    <source>
        <dbReference type="Proteomes" id="UP000029964"/>
    </source>
</evidence>